<dbReference type="InterPro" id="IPR011006">
    <property type="entry name" value="CheY-like_superfamily"/>
</dbReference>
<dbReference type="SUPFAM" id="SSF52738">
    <property type="entry name" value="Methylesterase CheB, C-terminal domain"/>
    <property type="match status" value="1"/>
</dbReference>
<dbReference type="EC" id="3.5.1.44" evidence="5"/>
<dbReference type="PIRSF" id="PIRSF000876">
    <property type="entry name" value="RR_chemtxs_CheB"/>
    <property type="match status" value="1"/>
</dbReference>
<feature type="active site" evidence="5 6">
    <location>
        <position position="174"/>
    </location>
</feature>
<comment type="function">
    <text evidence="5">Involved in chemotaxis. Part of a chemotaxis signal transduction system that modulates chemotaxis in response to various stimuli. Catalyzes the demethylation of specific methylglutamate residues introduced into the chemoreceptors (methyl-accepting chemotaxis proteins or MCP) by CheR. Also mediates the irreversible deamidation of specific glutamine residues to glutamic acid.</text>
</comment>
<evidence type="ECO:0000259" key="9">
    <source>
        <dbReference type="PROSITE" id="PS50122"/>
    </source>
</evidence>
<feature type="active site" evidence="5 6">
    <location>
        <position position="296"/>
    </location>
</feature>
<comment type="similarity">
    <text evidence="5">Belongs to the CheB family.</text>
</comment>
<evidence type="ECO:0000256" key="4">
    <source>
        <dbReference type="ARBA" id="ARBA00048267"/>
    </source>
</evidence>
<dbReference type="InterPro" id="IPR008248">
    <property type="entry name" value="CheB-like"/>
</dbReference>
<comment type="catalytic activity">
    <reaction evidence="5">
        <text>L-glutaminyl-[protein] + H2O = L-glutamyl-[protein] + NH4(+)</text>
        <dbReference type="Rhea" id="RHEA:16441"/>
        <dbReference type="Rhea" id="RHEA-COMP:10207"/>
        <dbReference type="Rhea" id="RHEA-COMP:10208"/>
        <dbReference type="ChEBI" id="CHEBI:15377"/>
        <dbReference type="ChEBI" id="CHEBI:28938"/>
        <dbReference type="ChEBI" id="CHEBI:29973"/>
        <dbReference type="ChEBI" id="CHEBI:30011"/>
        <dbReference type="EC" id="3.5.1.44"/>
    </reaction>
</comment>
<keyword evidence="2 5" id="KW-0145">Chemotaxis</keyword>
<dbReference type="SUPFAM" id="SSF52172">
    <property type="entry name" value="CheY-like"/>
    <property type="match status" value="1"/>
</dbReference>
<protein>
    <recommendedName>
        <fullName evidence="5">Protein-glutamate methylesterase/protein-glutamine glutaminase</fullName>
        <ecNumber evidence="5">3.1.1.61</ecNumber>
        <ecNumber evidence="5">3.5.1.44</ecNumber>
    </recommendedName>
</protein>
<keyword evidence="3 5" id="KW-0378">Hydrolase</keyword>
<keyword evidence="1 5" id="KW-0963">Cytoplasm</keyword>
<dbReference type="STRING" id="1004156.AYP45_13570"/>
<dbReference type="Pfam" id="PF01339">
    <property type="entry name" value="CheB_methylest"/>
    <property type="match status" value="1"/>
</dbReference>
<dbReference type="GO" id="GO:0050568">
    <property type="term" value="F:protein-glutamine glutaminase activity"/>
    <property type="evidence" value="ECO:0007669"/>
    <property type="project" value="UniProtKB-UniRule"/>
</dbReference>
<dbReference type="CDD" id="cd17541">
    <property type="entry name" value="REC_CheB-like"/>
    <property type="match status" value="1"/>
</dbReference>
<dbReference type="PANTHER" id="PTHR42872">
    <property type="entry name" value="PROTEIN-GLUTAMATE METHYLESTERASE/PROTEIN-GLUTAMINE GLUTAMINASE"/>
    <property type="match status" value="1"/>
</dbReference>
<evidence type="ECO:0000256" key="6">
    <source>
        <dbReference type="PROSITE-ProRule" id="PRU00050"/>
    </source>
</evidence>
<comment type="catalytic activity">
    <reaction evidence="4 5">
        <text>[protein]-L-glutamate 5-O-methyl ester + H2O = L-glutamyl-[protein] + methanol + H(+)</text>
        <dbReference type="Rhea" id="RHEA:23236"/>
        <dbReference type="Rhea" id="RHEA-COMP:10208"/>
        <dbReference type="Rhea" id="RHEA-COMP:10311"/>
        <dbReference type="ChEBI" id="CHEBI:15377"/>
        <dbReference type="ChEBI" id="CHEBI:15378"/>
        <dbReference type="ChEBI" id="CHEBI:17790"/>
        <dbReference type="ChEBI" id="CHEBI:29973"/>
        <dbReference type="ChEBI" id="CHEBI:82795"/>
        <dbReference type="EC" id="3.1.1.61"/>
    </reaction>
</comment>
<dbReference type="GO" id="GO:0006935">
    <property type="term" value="P:chemotaxis"/>
    <property type="evidence" value="ECO:0007669"/>
    <property type="project" value="UniProtKB-UniRule"/>
</dbReference>
<dbReference type="InterPro" id="IPR000673">
    <property type="entry name" value="Sig_transdc_resp-reg_Me-estase"/>
</dbReference>
<dbReference type="Pfam" id="PF00072">
    <property type="entry name" value="Response_reg"/>
    <property type="match status" value="1"/>
</dbReference>
<reference evidence="10 11" key="1">
    <citation type="journal article" date="2017" name="Water Res.">
        <title>Discovery and metagenomic analysis of an anammox bacterial enrichment related to Candidatus "Brocadia caroliniensis" in a full-scale glycerol-fed nitritation-denitritation separate centrate treatment process.</title>
        <authorList>
            <person name="Park H."/>
            <person name="Brotto A.C."/>
            <person name="van Loosdrecht M.C."/>
            <person name="Chandran K."/>
        </authorList>
    </citation>
    <scope>NUCLEOTIDE SEQUENCE [LARGE SCALE GENOMIC DNA]</scope>
    <source>
        <strain evidence="10">26THWARD</strain>
    </source>
</reference>
<name>A0A1V4ARF1_9BACT</name>
<dbReference type="PROSITE" id="PS50110">
    <property type="entry name" value="RESPONSE_REGULATORY"/>
    <property type="match status" value="1"/>
</dbReference>
<dbReference type="Gene3D" id="3.40.50.2300">
    <property type="match status" value="1"/>
</dbReference>
<evidence type="ECO:0000313" key="10">
    <source>
        <dbReference type="EMBL" id="OOP55671.1"/>
    </source>
</evidence>
<dbReference type="GO" id="GO:0000156">
    <property type="term" value="F:phosphorelay response regulator activity"/>
    <property type="evidence" value="ECO:0007669"/>
    <property type="project" value="InterPro"/>
</dbReference>
<evidence type="ECO:0000256" key="2">
    <source>
        <dbReference type="ARBA" id="ARBA00022500"/>
    </source>
</evidence>
<dbReference type="EC" id="3.1.1.61" evidence="5"/>
<evidence type="ECO:0000256" key="7">
    <source>
        <dbReference type="PROSITE-ProRule" id="PRU00169"/>
    </source>
</evidence>
<evidence type="ECO:0000313" key="11">
    <source>
        <dbReference type="Proteomes" id="UP000189681"/>
    </source>
</evidence>
<dbReference type="Proteomes" id="UP000189681">
    <property type="component" value="Unassembled WGS sequence"/>
</dbReference>
<feature type="active site" evidence="5 6">
    <location>
        <position position="200"/>
    </location>
</feature>
<evidence type="ECO:0000256" key="3">
    <source>
        <dbReference type="ARBA" id="ARBA00022801"/>
    </source>
</evidence>
<gene>
    <name evidence="5" type="primary">cheB</name>
    <name evidence="10" type="ORF">AYP45_13570</name>
</gene>
<accession>A0A1V4ARF1</accession>
<comment type="subcellular location">
    <subcellularLocation>
        <location evidence="5">Cytoplasm</location>
    </subcellularLocation>
</comment>
<evidence type="ECO:0000259" key="8">
    <source>
        <dbReference type="PROSITE" id="PS50110"/>
    </source>
</evidence>
<comment type="domain">
    <text evidence="5">Contains a C-terminal catalytic domain, and an N-terminal region which modulates catalytic activity.</text>
</comment>
<dbReference type="NCBIfam" id="NF001965">
    <property type="entry name" value="PRK00742.1"/>
    <property type="match status" value="1"/>
</dbReference>
<dbReference type="HAMAP" id="MF_00099">
    <property type="entry name" value="CheB_chemtxs"/>
    <property type="match status" value="1"/>
</dbReference>
<dbReference type="SMART" id="SM00448">
    <property type="entry name" value="REC"/>
    <property type="match status" value="1"/>
</dbReference>
<dbReference type="EMBL" id="AYTS01000126">
    <property type="protein sequence ID" value="OOP55671.1"/>
    <property type="molecule type" value="Genomic_DNA"/>
</dbReference>
<dbReference type="GO" id="GO:0005737">
    <property type="term" value="C:cytoplasm"/>
    <property type="evidence" value="ECO:0007669"/>
    <property type="project" value="UniProtKB-SubCell"/>
</dbReference>
<dbReference type="GO" id="GO:0008984">
    <property type="term" value="F:protein-glutamate methylesterase activity"/>
    <property type="evidence" value="ECO:0007669"/>
    <property type="project" value="UniProtKB-UniRule"/>
</dbReference>
<evidence type="ECO:0000256" key="1">
    <source>
        <dbReference type="ARBA" id="ARBA00022490"/>
    </source>
</evidence>
<proteinExistence type="inferred from homology"/>
<dbReference type="CDD" id="cd16432">
    <property type="entry name" value="CheB_Rec"/>
    <property type="match status" value="1"/>
</dbReference>
<feature type="modified residue" description="4-aspartylphosphate" evidence="5 7">
    <location>
        <position position="57"/>
    </location>
</feature>
<evidence type="ECO:0000256" key="5">
    <source>
        <dbReference type="HAMAP-Rule" id="MF_00099"/>
    </source>
</evidence>
<dbReference type="AlphaFoldDB" id="A0A1V4ARF1"/>
<comment type="caution">
    <text evidence="10">The sequence shown here is derived from an EMBL/GenBank/DDBJ whole genome shotgun (WGS) entry which is preliminary data.</text>
</comment>
<dbReference type="PANTHER" id="PTHR42872:SF6">
    <property type="entry name" value="PROTEIN-GLUTAMATE METHYLESTERASE_PROTEIN-GLUTAMINE GLUTAMINASE"/>
    <property type="match status" value="1"/>
</dbReference>
<dbReference type="Gene3D" id="3.40.50.180">
    <property type="entry name" value="Methylesterase CheB, C-terminal domain"/>
    <property type="match status" value="1"/>
</dbReference>
<comment type="PTM">
    <text evidence="5">Phosphorylated by CheA. Phosphorylation of the N-terminal regulatory domain activates the methylesterase activity.</text>
</comment>
<feature type="domain" description="CheB-type methylesterase" evidence="9">
    <location>
        <begin position="162"/>
        <end position="354"/>
    </location>
</feature>
<dbReference type="NCBIfam" id="NF009206">
    <property type="entry name" value="PRK12555.1"/>
    <property type="match status" value="1"/>
</dbReference>
<dbReference type="InterPro" id="IPR035909">
    <property type="entry name" value="CheB_C"/>
</dbReference>
<feature type="domain" description="Response regulatory" evidence="8">
    <location>
        <begin position="6"/>
        <end position="123"/>
    </location>
</feature>
<dbReference type="InterPro" id="IPR001789">
    <property type="entry name" value="Sig_transdc_resp-reg_receiver"/>
</dbReference>
<keyword evidence="5 7" id="KW-0597">Phosphoprotein</keyword>
<dbReference type="PROSITE" id="PS50122">
    <property type="entry name" value="CHEB"/>
    <property type="match status" value="1"/>
</dbReference>
<sequence>MAKKIKVLIVDDSAVVRKILSTGLSREQGIDVVGTAADPFIARDKILNLRPDVITLDVEMPRMDGISFLQRLMTYYPLPVIMVSSLTQAGCETTLKALEMGALDFVAKPSLDVSQTLNGIVTELAEKIKESASVKIKKKEYAKNTDKKDTNIRGAQSNHALINSTHKIIAIGASTGGTEALKEVLVQMPPDAPGILIVQHMPQLFTKSFADRLNSLCSIEVREAKDGDSVIPGLALIAPGNYHMELRRNGARYYVTTNQAPPVRRHRPSVEVLFESTAKYAGANAVGVIMTGMGNDGAKGLLKMRDSGAKTIAQDEDSCVVFGMPKEAIKLGAVDAIVPLNKITPTILTSLEKKTSHTLLCQKS</sequence>
<organism evidence="10 11">
    <name type="scientific">Candidatus Brocadia carolinensis</name>
    <dbReference type="NCBI Taxonomy" id="1004156"/>
    <lineage>
        <taxon>Bacteria</taxon>
        <taxon>Pseudomonadati</taxon>
        <taxon>Planctomycetota</taxon>
        <taxon>Candidatus Brocadiia</taxon>
        <taxon>Candidatus Brocadiales</taxon>
        <taxon>Candidatus Brocadiaceae</taxon>
        <taxon>Candidatus Brocadia</taxon>
    </lineage>
</organism>